<accession>A0ACB9T314</accession>
<keyword evidence="2" id="KW-1185">Reference proteome</keyword>
<gene>
    <name evidence="1" type="ORF">MML48_5g00001292</name>
</gene>
<proteinExistence type="predicted"/>
<sequence>MPGGKSTSTEKRASVITLLDEGYSVRQISQKNLGRSTVSDIIKRYRTTESLEDRERPGPSRITTNAEDMRIRLLNLQLAAELGKTLLERNKELENSLKQQQNIIEDQTQEIEYLTKQTVALREVNDSRLRIYEQLEVNIQDLERANHRLAVDNSADKKHIKSLTANIEALELKCEHLQSSIDDLTLQLEVARRKSQRLSTPVKDTFAGHTRLKRGDKLSHQLDDLGTRPLSPDSSCTHKKYDGCVSTTRPDRCQQTQTTPKKEEPDSTEPDSKEIEQIAYLMSQLREAHTQCAKDQRRITELQEQLETMQEQSKVLERQLSQYHIKEEEMKSVQDEFSSLEEVRQGQLCSRCLRTVNGDDMSLSACDDDDSSMFEALNERSQHRSSFSMDVQDYTKTSTPTKQGNNLYKDLVQKYEALLEVHRNPTRNQKQVNNCLSLHEELQMSTDFTNLMNTKDTDEESGHGDSLKTDQSQAKKDRKAFSRTPTDFSEAETSSSGFSDETSNKATQTDGRPGSFLCTIADGKDCISIYDDAASPIESRFRNRPEYRELFKEIFSVLKKAATTKEENEDLPLLDDNTPEKNAPTVPPVTPSNDAFPDFPDNATDDTQSILSSTMSQSSASQMDITISETVQSTPPAQKDVTTPVIEQKSIVNESRETKPKEISLTPLVRQPLEYVSVAVNVRKRSSSRRKKVYNERSDSPVTHIVGSPKVTYSNRHNSGRRRKENRPADVWVGNTKIFYNRSIQSPTPSQDRSNTDGYKYEHALEYKPSPASQELHRLKTLERTYADVLRKSDSKTSHWRRQN</sequence>
<evidence type="ECO:0000313" key="1">
    <source>
        <dbReference type="EMBL" id="KAI4461203.1"/>
    </source>
</evidence>
<name>A0ACB9T314_HOLOL</name>
<comment type="caution">
    <text evidence="1">The sequence shown here is derived from an EMBL/GenBank/DDBJ whole genome shotgun (WGS) entry which is preliminary data.</text>
</comment>
<dbReference type="EMBL" id="CM043019">
    <property type="protein sequence ID" value="KAI4461203.1"/>
    <property type="molecule type" value="Genomic_DNA"/>
</dbReference>
<protein>
    <submittedName>
        <fullName evidence="1">Centrocortin family member</fullName>
    </submittedName>
</protein>
<dbReference type="Proteomes" id="UP001056778">
    <property type="component" value="Chromosome 5"/>
</dbReference>
<evidence type="ECO:0000313" key="2">
    <source>
        <dbReference type="Proteomes" id="UP001056778"/>
    </source>
</evidence>
<reference evidence="1" key="1">
    <citation type="submission" date="2022-04" db="EMBL/GenBank/DDBJ databases">
        <title>Chromosome-scale genome assembly of Holotrichia oblita Faldermann.</title>
        <authorList>
            <person name="Rongchong L."/>
        </authorList>
    </citation>
    <scope>NUCLEOTIDE SEQUENCE</scope>
    <source>
        <strain evidence="1">81SQS9</strain>
    </source>
</reference>
<organism evidence="1 2">
    <name type="scientific">Holotrichia oblita</name>
    <name type="common">Chafer beetle</name>
    <dbReference type="NCBI Taxonomy" id="644536"/>
    <lineage>
        <taxon>Eukaryota</taxon>
        <taxon>Metazoa</taxon>
        <taxon>Ecdysozoa</taxon>
        <taxon>Arthropoda</taxon>
        <taxon>Hexapoda</taxon>
        <taxon>Insecta</taxon>
        <taxon>Pterygota</taxon>
        <taxon>Neoptera</taxon>
        <taxon>Endopterygota</taxon>
        <taxon>Coleoptera</taxon>
        <taxon>Polyphaga</taxon>
        <taxon>Scarabaeiformia</taxon>
        <taxon>Scarabaeidae</taxon>
        <taxon>Melolonthinae</taxon>
        <taxon>Holotrichia</taxon>
    </lineage>
</organism>